<protein>
    <recommendedName>
        <fullName evidence="4">Lipoprotein</fullName>
    </recommendedName>
</protein>
<evidence type="ECO:0000313" key="2">
    <source>
        <dbReference type="EMBL" id="MDQ0513968.1"/>
    </source>
</evidence>
<dbReference type="PROSITE" id="PS51257">
    <property type="entry name" value="PROKAR_LIPOPROTEIN"/>
    <property type="match status" value="1"/>
</dbReference>
<evidence type="ECO:0000313" key="3">
    <source>
        <dbReference type="Proteomes" id="UP001240643"/>
    </source>
</evidence>
<keyword evidence="1" id="KW-0732">Signal</keyword>
<feature type="chain" id="PRO_5045490680" description="Lipoprotein" evidence="1">
    <location>
        <begin position="25"/>
        <end position="181"/>
    </location>
</feature>
<comment type="caution">
    <text evidence="2">The sequence shown here is derived from an EMBL/GenBank/DDBJ whole genome shotgun (WGS) entry which is preliminary data.</text>
</comment>
<dbReference type="Proteomes" id="UP001240643">
    <property type="component" value="Unassembled WGS sequence"/>
</dbReference>
<evidence type="ECO:0000256" key="1">
    <source>
        <dbReference type="SAM" id="SignalP"/>
    </source>
</evidence>
<gene>
    <name evidence="2" type="ORF">J2Z62_000406</name>
</gene>
<evidence type="ECO:0008006" key="4">
    <source>
        <dbReference type="Google" id="ProtNLM"/>
    </source>
</evidence>
<dbReference type="EMBL" id="JAUSWO010000001">
    <property type="protein sequence ID" value="MDQ0513968.1"/>
    <property type="molecule type" value="Genomic_DNA"/>
</dbReference>
<keyword evidence="3" id="KW-1185">Reference proteome</keyword>
<organism evidence="2 3">
    <name type="scientific">Mycoplasmoides fastidiosum</name>
    <dbReference type="NCBI Taxonomy" id="92758"/>
    <lineage>
        <taxon>Bacteria</taxon>
        <taxon>Bacillati</taxon>
        <taxon>Mycoplasmatota</taxon>
        <taxon>Mycoplasmoidales</taxon>
        <taxon>Mycoplasmoidaceae</taxon>
        <taxon>Mycoplasmoides</taxon>
    </lineage>
</organism>
<sequence>MFFKFLKKVLAFGAMSLFSASLLAACGDHQNGNHVQTQKRQRNIDYRGFAIKPQPNVEDRILKFPAAIAENKLNAEGKFRFQLHHSPVQGLMGEWTAYATRVKAMHNNDLFQPITVYSATATVQAVHDIDAESSLVFVFDQLDVTKKGQFFTFYFIKNDGSQRILFSQVNIENNRDIFPIQ</sequence>
<dbReference type="RefSeq" id="WP_256547338.1">
    <property type="nucleotide sequence ID" value="NZ_CP101809.1"/>
</dbReference>
<reference evidence="2" key="1">
    <citation type="submission" date="2023-07" db="EMBL/GenBank/DDBJ databases">
        <title>Genomic Encyclopedia of Type Strains, Phase IV (KMG-IV): sequencing the most valuable type-strain genomes for metagenomic binning, comparative biology and taxonomic classification.</title>
        <authorList>
            <person name="Goeker M."/>
        </authorList>
    </citation>
    <scope>NUCLEOTIDE SEQUENCE [LARGE SCALE GENOMIC DNA]</scope>
    <source>
        <strain evidence="2">DSM 21204</strain>
    </source>
</reference>
<proteinExistence type="predicted"/>
<accession>A0ABU0LZ32</accession>
<feature type="signal peptide" evidence="1">
    <location>
        <begin position="1"/>
        <end position="24"/>
    </location>
</feature>
<name>A0ABU0LZ32_9BACT</name>